<dbReference type="InterPro" id="IPR029510">
    <property type="entry name" value="Ald_DH_CS_GLU"/>
</dbReference>
<comment type="caution">
    <text evidence="5">The sequence shown here is derived from an EMBL/GenBank/DDBJ whole genome shotgun (WGS) entry which is preliminary data.</text>
</comment>
<dbReference type="PANTHER" id="PTHR43217:SF1">
    <property type="entry name" value="SUCCINATE SEMIALDEHYDE DEHYDROGENASE [NAD(P)+] SAD"/>
    <property type="match status" value="1"/>
</dbReference>
<dbReference type="PANTHER" id="PTHR43217">
    <property type="entry name" value="SUCCINATE SEMIALDEHYDE DEHYDROGENASE [NAD(P)+] SAD"/>
    <property type="match status" value="1"/>
</dbReference>
<dbReference type="GO" id="GO:0004777">
    <property type="term" value="F:succinate-semialdehyde dehydrogenase (NAD+) activity"/>
    <property type="evidence" value="ECO:0007669"/>
    <property type="project" value="TreeGrafter"/>
</dbReference>
<evidence type="ECO:0000256" key="3">
    <source>
        <dbReference type="RuleBase" id="RU003345"/>
    </source>
</evidence>
<dbReference type="AlphaFoldDB" id="A0A967ADG4"/>
<gene>
    <name evidence="5" type="ORF">G7034_03325</name>
</gene>
<evidence type="ECO:0000313" key="6">
    <source>
        <dbReference type="Proteomes" id="UP000643701"/>
    </source>
</evidence>
<evidence type="ECO:0000256" key="1">
    <source>
        <dbReference type="ARBA" id="ARBA00023002"/>
    </source>
</evidence>
<keyword evidence="1 3" id="KW-0560">Oxidoreductase</keyword>
<proteinExistence type="inferred from homology"/>
<dbReference type="PROSITE" id="PS00687">
    <property type="entry name" value="ALDEHYDE_DEHYDR_GLU"/>
    <property type="match status" value="1"/>
</dbReference>
<dbReference type="InterPro" id="IPR047110">
    <property type="entry name" value="GABD/Sad-like"/>
</dbReference>
<dbReference type="InterPro" id="IPR016161">
    <property type="entry name" value="Ald_DH/histidinol_DH"/>
</dbReference>
<dbReference type="Proteomes" id="UP000643701">
    <property type="component" value="Unassembled WGS sequence"/>
</dbReference>
<evidence type="ECO:0000313" key="5">
    <source>
        <dbReference type="EMBL" id="NGZ89278.1"/>
    </source>
</evidence>
<accession>A0A967ADG4</accession>
<keyword evidence="6" id="KW-1185">Reference proteome</keyword>
<sequence>MFQLNNPYNQKEIATFKAHTEAKLTIFLKEAETAVHLHKQLTDDEKRKILLEIANQLENNKQYLAHSITQEIGKPISQSIAEVEKCAWLCKHYAAIDYAILHPQHLTTDANESYKTLEPLGVLLGIMPWNYPLWQVFRFLIPAIVVGNAVLLKHAPNTFLSAQNIENLLQKTSLTKGFFKSLFIDIKATAQLIRHPSIKAVTLTGSTKAGAEVAKIAGAEIKKTVLELGGNNALLVMKDAPIAKTVDTCVQARFQNTGQSCIAGKRLYVHEAIYKEFVTELKAKVKQLKVGNPEEDATYIGVLARKDLAKNLNKQLEKSIEMGAQLLLGGSSKGTYFEPTLVENCHMEMPVFKEETFGPLLGIAKFKEIEEAIDEVNKSEYGLGVSIFTENVQALKKYIPKFNEGAVFVNELVKSDPRLPFGGVKKSGYGRELSTEALVEFANIKTVYINTNK</sequence>
<name>A0A967ADG4_9FLAO</name>
<dbReference type="Gene3D" id="3.40.309.10">
    <property type="entry name" value="Aldehyde Dehydrogenase, Chain A, domain 2"/>
    <property type="match status" value="1"/>
</dbReference>
<reference evidence="5" key="1">
    <citation type="submission" date="2020-03" db="EMBL/GenBank/DDBJ databases">
        <title>Psychroflexus Maritimus sp. nov., isolate from marine sediment.</title>
        <authorList>
            <person name="Zhong Y.-L."/>
        </authorList>
    </citation>
    <scope>NUCLEOTIDE SEQUENCE</scope>
    <source>
        <strain evidence="5">C1</strain>
    </source>
</reference>
<feature type="active site" evidence="2">
    <location>
        <position position="227"/>
    </location>
</feature>
<protein>
    <submittedName>
        <fullName evidence="5">Aldehyde dehydrogenase family protein</fullName>
    </submittedName>
</protein>
<dbReference type="InterPro" id="IPR016162">
    <property type="entry name" value="Ald_DH_N"/>
</dbReference>
<dbReference type="SUPFAM" id="SSF53720">
    <property type="entry name" value="ALDH-like"/>
    <property type="match status" value="1"/>
</dbReference>
<dbReference type="EMBL" id="JAANAS010000034">
    <property type="protein sequence ID" value="NGZ89278.1"/>
    <property type="molecule type" value="Genomic_DNA"/>
</dbReference>
<dbReference type="InterPro" id="IPR016160">
    <property type="entry name" value="Ald_DH_CS_CYS"/>
</dbReference>
<dbReference type="InterPro" id="IPR016163">
    <property type="entry name" value="Ald_DH_C"/>
</dbReference>
<feature type="domain" description="Aldehyde dehydrogenase" evidence="4">
    <location>
        <begin position="3"/>
        <end position="447"/>
    </location>
</feature>
<dbReference type="PROSITE" id="PS00070">
    <property type="entry name" value="ALDEHYDE_DEHYDR_CYS"/>
    <property type="match status" value="1"/>
</dbReference>
<comment type="similarity">
    <text evidence="3">Belongs to the aldehyde dehydrogenase family.</text>
</comment>
<dbReference type="RefSeq" id="WP_166399544.1">
    <property type="nucleotide sequence ID" value="NZ_JAANAS010000034.1"/>
</dbReference>
<dbReference type="Gene3D" id="3.40.605.10">
    <property type="entry name" value="Aldehyde Dehydrogenase, Chain A, domain 1"/>
    <property type="match status" value="1"/>
</dbReference>
<dbReference type="InterPro" id="IPR015590">
    <property type="entry name" value="Aldehyde_DH_dom"/>
</dbReference>
<dbReference type="Pfam" id="PF00171">
    <property type="entry name" value="Aldedh"/>
    <property type="match status" value="1"/>
</dbReference>
<organism evidence="5 6">
    <name type="scientific">Psychroflexus maritimus</name>
    <dbReference type="NCBI Taxonomy" id="2714865"/>
    <lineage>
        <taxon>Bacteria</taxon>
        <taxon>Pseudomonadati</taxon>
        <taxon>Bacteroidota</taxon>
        <taxon>Flavobacteriia</taxon>
        <taxon>Flavobacteriales</taxon>
        <taxon>Flavobacteriaceae</taxon>
        <taxon>Psychroflexus</taxon>
    </lineage>
</organism>
<evidence type="ECO:0000256" key="2">
    <source>
        <dbReference type="PROSITE-ProRule" id="PRU10007"/>
    </source>
</evidence>
<evidence type="ECO:0000259" key="4">
    <source>
        <dbReference type="Pfam" id="PF00171"/>
    </source>
</evidence>